<organism evidence="4 5">
    <name type="scientific">Fluviicoccus keumensis</name>
    <dbReference type="NCBI Taxonomy" id="1435465"/>
    <lineage>
        <taxon>Bacteria</taxon>
        <taxon>Pseudomonadati</taxon>
        <taxon>Pseudomonadota</taxon>
        <taxon>Gammaproteobacteria</taxon>
        <taxon>Moraxellales</taxon>
        <taxon>Moraxellaceae</taxon>
        <taxon>Fluviicoccus</taxon>
    </lineage>
</organism>
<gene>
    <name evidence="4" type="ORF">EV700_2635</name>
</gene>
<evidence type="ECO:0000256" key="1">
    <source>
        <dbReference type="ARBA" id="ARBA00023125"/>
    </source>
</evidence>
<evidence type="ECO:0000313" key="5">
    <source>
        <dbReference type="Proteomes" id="UP000292423"/>
    </source>
</evidence>
<dbReference type="PROSITE" id="PS50977">
    <property type="entry name" value="HTH_TETR_2"/>
    <property type="match status" value="1"/>
</dbReference>
<dbReference type="GO" id="GO:0003700">
    <property type="term" value="F:DNA-binding transcription factor activity"/>
    <property type="evidence" value="ECO:0007669"/>
    <property type="project" value="TreeGrafter"/>
</dbReference>
<dbReference type="OrthoDB" id="9790413at2"/>
<dbReference type="Gene3D" id="1.10.357.10">
    <property type="entry name" value="Tetracycline Repressor, domain 2"/>
    <property type="match status" value="1"/>
</dbReference>
<dbReference type="EMBL" id="SHKX01000013">
    <property type="protein sequence ID" value="RZU38700.1"/>
    <property type="molecule type" value="Genomic_DNA"/>
</dbReference>
<reference evidence="4 5" key="1">
    <citation type="submission" date="2019-02" db="EMBL/GenBank/DDBJ databases">
        <title>Genomic Encyclopedia of Type Strains, Phase IV (KMG-IV): sequencing the most valuable type-strain genomes for metagenomic binning, comparative biology and taxonomic classification.</title>
        <authorList>
            <person name="Goeker M."/>
        </authorList>
    </citation>
    <scope>NUCLEOTIDE SEQUENCE [LARGE SCALE GENOMIC DNA]</scope>
    <source>
        <strain evidence="4 5">DSM 105135</strain>
    </source>
</reference>
<evidence type="ECO:0000256" key="2">
    <source>
        <dbReference type="PROSITE-ProRule" id="PRU00335"/>
    </source>
</evidence>
<keyword evidence="1 2" id="KW-0238">DNA-binding</keyword>
<dbReference type="Pfam" id="PF00440">
    <property type="entry name" value="TetR_N"/>
    <property type="match status" value="1"/>
</dbReference>
<dbReference type="RefSeq" id="WP_130414495.1">
    <property type="nucleotide sequence ID" value="NZ_SHKX01000013.1"/>
</dbReference>
<dbReference type="GO" id="GO:0000976">
    <property type="term" value="F:transcription cis-regulatory region binding"/>
    <property type="evidence" value="ECO:0007669"/>
    <property type="project" value="TreeGrafter"/>
</dbReference>
<dbReference type="AlphaFoldDB" id="A0A4Q7YMU1"/>
<proteinExistence type="predicted"/>
<dbReference type="SUPFAM" id="SSF46689">
    <property type="entry name" value="Homeodomain-like"/>
    <property type="match status" value="1"/>
</dbReference>
<protein>
    <submittedName>
        <fullName evidence="4">TetR family transcriptional regulator</fullName>
    </submittedName>
</protein>
<evidence type="ECO:0000313" key="4">
    <source>
        <dbReference type="EMBL" id="RZU38700.1"/>
    </source>
</evidence>
<dbReference type="InterPro" id="IPR009057">
    <property type="entry name" value="Homeodomain-like_sf"/>
</dbReference>
<accession>A0A4Q7YMU1</accession>
<keyword evidence="5" id="KW-1185">Reference proteome</keyword>
<feature type="domain" description="HTH tetR-type" evidence="3">
    <location>
        <begin position="21"/>
        <end position="81"/>
    </location>
</feature>
<comment type="caution">
    <text evidence="4">The sequence shown here is derived from an EMBL/GenBank/DDBJ whole genome shotgun (WGS) entry which is preliminary data.</text>
</comment>
<dbReference type="InterPro" id="IPR001647">
    <property type="entry name" value="HTH_TetR"/>
</dbReference>
<feature type="DNA-binding region" description="H-T-H motif" evidence="2">
    <location>
        <begin position="44"/>
        <end position="63"/>
    </location>
</feature>
<evidence type="ECO:0000259" key="3">
    <source>
        <dbReference type="PROSITE" id="PS50977"/>
    </source>
</evidence>
<dbReference type="InterPro" id="IPR050109">
    <property type="entry name" value="HTH-type_TetR-like_transc_reg"/>
</dbReference>
<sequence>MTDAAPAPRPYAGETPEARRARRRRCFIDSGKILFGTVGYRKTTMRGLCAHAGLTDRYFYESFASLEDLLAAVYEERAAELEAAVLAAVRATGPDAPLDTLIRHGLDAFFRQAEDAETARVIWLEVLGVSPRIDTLYNGVLRRFADLMLLLIRLTLPEWDVSGNTARVLAMGLIGAVSESAKDWLMTGYTQPRAELVAGVALLFEAVARLPKAA</sequence>
<dbReference type="PANTHER" id="PTHR30055">
    <property type="entry name" value="HTH-TYPE TRANSCRIPTIONAL REGULATOR RUTR"/>
    <property type="match status" value="1"/>
</dbReference>
<dbReference type="Proteomes" id="UP000292423">
    <property type="component" value="Unassembled WGS sequence"/>
</dbReference>
<dbReference type="PANTHER" id="PTHR30055:SF226">
    <property type="entry name" value="HTH-TYPE TRANSCRIPTIONAL REGULATOR PKSA"/>
    <property type="match status" value="1"/>
</dbReference>
<name>A0A4Q7YMU1_9GAMM</name>